<name>A0A5B8RSU1_9BURK</name>
<dbReference type="Proteomes" id="UP000321199">
    <property type="component" value="Chromosome"/>
</dbReference>
<evidence type="ECO:0000313" key="2">
    <source>
        <dbReference type="Proteomes" id="UP000321199"/>
    </source>
</evidence>
<dbReference type="AlphaFoldDB" id="A0A5B8RSU1"/>
<dbReference type="EMBL" id="CP042344">
    <property type="protein sequence ID" value="QEA11794.1"/>
    <property type="molecule type" value="Genomic_DNA"/>
</dbReference>
<dbReference type="RefSeq" id="WP_146911318.1">
    <property type="nucleotide sequence ID" value="NZ_CP042344.1"/>
</dbReference>
<sequence>MEQIPADSLATGRFDGREAFRQLVRDALHQAAAEGWPELLLCDADFADWPLGERAVVESLQAWAGGRRRLVLLAGHYDAVLRLHPRFVQWRVRWEHLVTARKARAAQAQDLPSLCWTRAWAMHRIDPVRSQGVATREPERLVLLREQLDEWLLNRSTPGFASSVLGL</sequence>
<evidence type="ECO:0000313" key="1">
    <source>
        <dbReference type="EMBL" id="QEA11794.1"/>
    </source>
</evidence>
<keyword evidence="2" id="KW-1185">Reference proteome</keyword>
<accession>A0A5B8RSU1</accession>
<organism evidence="1 2">
    <name type="scientific">Comamonas flocculans</name>
    <dbReference type="NCBI Taxonomy" id="2597701"/>
    <lineage>
        <taxon>Bacteria</taxon>
        <taxon>Pseudomonadati</taxon>
        <taxon>Pseudomonadota</taxon>
        <taxon>Betaproteobacteria</taxon>
        <taxon>Burkholderiales</taxon>
        <taxon>Comamonadaceae</taxon>
        <taxon>Comamonas</taxon>
    </lineage>
</organism>
<dbReference type="OrthoDB" id="8898236at2"/>
<gene>
    <name evidence="1" type="ORF">FOZ74_01380</name>
</gene>
<protein>
    <submittedName>
        <fullName evidence="1">Uncharacterized protein</fullName>
    </submittedName>
</protein>
<reference evidence="1 2" key="1">
    <citation type="submission" date="2019-07" db="EMBL/GenBank/DDBJ databases">
        <title>Complete genome sequence of Comamonas sp. NLF 7-7 isolated from livestock.</title>
        <authorList>
            <person name="Kim D.H."/>
            <person name="Kim J.G."/>
        </authorList>
    </citation>
    <scope>NUCLEOTIDE SEQUENCE [LARGE SCALE GENOMIC DNA]</scope>
    <source>
        <strain evidence="1 2">NLF 7-7</strain>
    </source>
</reference>
<proteinExistence type="predicted"/>
<dbReference type="KEGG" id="cof:FOZ74_01380"/>